<dbReference type="PANTHER" id="PTHR24271:SF81">
    <property type="entry name" value="GRANZYME B"/>
    <property type="match status" value="1"/>
</dbReference>
<dbReference type="MEROPS" id="S01.096"/>
<dbReference type="SUPFAM" id="SSF50494">
    <property type="entry name" value="Trypsin-like serine proteases"/>
    <property type="match status" value="1"/>
</dbReference>
<name>L5L089_PTEAL</name>
<dbReference type="GO" id="GO:0005737">
    <property type="term" value="C:cytoplasm"/>
    <property type="evidence" value="ECO:0007669"/>
    <property type="project" value="TreeGrafter"/>
</dbReference>
<evidence type="ECO:0000313" key="8">
    <source>
        <dbReference type="EMBL" id="ELK17047.1"/>
    </source>
</evidence>
<keyword evidence="2" id="KW-0732">Signal</keyword>
<dbReference type="PROSITE" id="PS50240">
    <property type="entry name" value="TRYPSIN_DOM"/>
    <property type="match status" value="1"/>
</dbReference>
<dbReference type="EMBL" id="KB030411">
    <property type="protein sequence ID" value="ELK17047.1"/>
    <property type="molecule type" value="Genomic_DNA"/>
</dbReference>
<gene>
    <name evidence="8" type="ORF">PAL_GLEAN10010273</name>
</gene>
<evidence type="ECO:0000256" key="1">
    <source>
        <dbReference type="ARBA" id="ARBA00022670"/>
    </source>
</evidence>
<dbReference type="PRINTS" id="PR00722">
    <property type="entry name" value="CHYMOTRYPSIN"/>
</dbReference>
<evidence type="ECO:0000256" key="6">
    <source>
        <dbReference type="ARBA" id="ARBA00023157"/>
    </source>
</evidence>
<protein>
    <submittedName>
        <fullName evidence="8">Granzyme B(G,H)</fullName>
    </submittedName>
</protein>
<evidence type="ECO:0000313" key="9">
    <source>
        <dbReference type="Proteomes" id="UP000010552"/>
    </source>
</evidence>
<dbReference type="FunCoup" id="L5L089">
    <property type="interactions" value="191"/>
</dbReference>
<keyword evidence="9" id="KW-1185">Reference proteome</keyword>
<keyword evidence="1" id="KW-0645">Protease</keyword>
<dbReference type="PROSITE" id="PS00135">
    <property type="entry name" value="TRYPSIN_SER"/>
    <property type="match status" value="1"/>
</dbReference>
<dbReference type="Pfam" id="PF00089">
    <property type="entry name" value="Trypsin"/>
    <property type="match status" value="1"/>
</dbReference>
<evidence type="ECO:0000256" key="3">
    <source>
        <dbReference type="ARBA" id="ARBA00022801"/>
    </source>
</evidence>
<feature type="domain" description="Peptidase S1" evidence="7">
    <location>
        <begin position="1"/>
        <end position="241"/>
    </location>
</feature>
<evidence type="ECO:0000256" key="5">
    <source>
        <dbReference type="ARBA" id="ARBA00023145"/>
    </source>
</evidence>
<accession>L5L089</accession>
<dbReference type="InterPro" id="IPR033116">
    <property type="entry name" value="TRYPSIN_SER"/>
</dbReference>
<dbReference type="Proteomes" id="UP000010552">
    <property type="component" value="Unassembled WGS sequence"/>
</dbReference>
<evidence type="ECO:0000256" key="2">
    <source>
        <dbReference type="ARBA" id="ARBA00022729"/>
    </source>
</evidence>
<dbReference type="InterPro" id="IPR043504">
    <property type="entry name" value="Peptidase_S1_PA_chymotrypsin"/>
</dbReference>
<dbReference type="GO" id="GO:0006508">
    <property type="term" value="P:proteolysis"/>
    <property type="evidence" value="ECO:0007669"/>
    <property type="project" value="UniProtKB-KW"/>
</dbReference>
<dbReference type="CDD" id="cd00190">
    <property type="entry name" value="Tryp_SPc"/>
    <property type="match status" value="1"/>
</dbReference>
<dbReference type="InParanoid" id="L5L089"/>
<dbReference type="AlphaFoldDB" id="L5L089"/>
<dbReference type="InterPro" id="IPR009003">
    <property type="entry name" value="Peptidase_S1_PA"/>
</dbReference>
<dbReference type="FunFam" id="2.40.10.10:FF:000014">
    <property type="entry name" value="Complement factor D"/>
    <property type="match status" value="1"/>
</dbReference>
<evidence type="ECO:0000259" key="7">
    <source>
        <dbReference type="PROSITE" id="PS50240"/>
    </source>
</evidence>
<dbReference type="Gene3D" id="2.40.10.10">
    <property type="entry name" value="Trypsin-like serine proteases"/>
    <property type="match status" value="2"/>
</dbReference>
<keyword evidence="3" id="KW-0378">Hydrolase</keyword>
<proteinExistence type="predicted"/>
<keyword evidence="5" id="KW-0865">Zymogen</keyword>
<reference evidence="9" key="1">
    <citation type="journal article" date="2013" name="Science">
        <title>Comparative analysis of bat genomes provides insight into the evolution of flight and immunity.</title>
        <authorList>
            <person name="Zhang G."/>
            <person name="Cowled C."/>
            <person name="Shi Z."/>
            <person name="Huang Z."/>
            <person name="Bishop-Lilly K.A."/>
            <person name="Fang X."/>
            <person name="Wynne J.W."/>
            <person name="Xiong Z."/>
            <person name="Baker M.L."/>
            <person name="Zhao W."/>
            <person name="Tachedjian M."/>
            <person name="Zhu Y."/>
            <person name="Zhou P."/>
            <person name="Jiang X."/>
            <person name="Ng J."/>
            <person name="Yang L."/>
            <person name="Wu L."/>
            <person name="Xiao J."/>
            <person name="Feng Y."/>
            <person name="Chen Y."/>
            <person name="Sun X."/>
            <person name="Zhang Y."/>
            <person name="Marsh G.A."/>
            <person name="Crameri G."/>
            <person name="Broder C.C."/>
            <person name="Frey K.G."/>
            <person name="Wang L.F."/>
            <person name="Wang J."/>
        </authorList>
    </citation>
    <scope>NUCLEOTIDE SEQUENCE [LARGE SCALE GENOMIC DNA]</scope>
</reference>
<dbReference type="InterPro" id="IPR001314">
    <property type="entry name" value="Peptidase_S1A"/>
</dbReference>
<dbReference type="STRING" id="9402.L5L089"/>
<keyword evidence="4" id="KW-0720">Serine protease</keyword>
<dbReference type="InterPro" id="IPR001254">
    <property type="entry name" value="Trypsin_dom"/>
</dbReference>
<sequence length="243" mass="27676">MKHYKTRRELEVTEPICTSFFSWGLKEITEGQQQLRHQQPSWEDVALPAPALTGLFTALWDRGSSINVTLGAHNIKKQEKTQQVFRVVKAIPHPDYNPKNFSNDIMLLQLEKNIKLTKAVKLLRLPREEDRVMPGQKCSVAGWGRIALINTYPDTLQEVELTVQKDWECECHLRNYYNSAIQLCVGNPTENKASFQGDSGGPLVCKNVIQGIVSYGRKNGTSPRAYTKVSKFLSWIKKTMKNL</sequence>
<organism evidence="8 9">
    <name type="scientific">Pteropus alecto</name>
    <name type="common">Black flying fox</name>
    <dbReference type="NCBI Taxonomy" id="9402"/>
    <lineage>
        <taxon>Eukaryota</taxon>
        <taxon>Metazoa</taxon>
        <taxon>Chordata</taxon>
        <taxon>Craniata</taxon>
        <taxon>Vertebrata</taxon>
        <taxon>Euteleostomi</taxon>
        <taxon>Mammalia</taxon>
        <taxon>Eutheria</taxon>
        <taxon>Laurasiatheria</taxon>
        <taxon>Chiroptera</taxon>
        <taxon>Yinpterochiroptera</taxon>
        <taxon>Pteropodoidea</taxon>
        <taxon>Pteropodidae</taxon>
        <taxon>Pteropodinae</taxon>
        <taxon>Pteropus</taxon>
    </lineage>
</organism>
<dbReference type="SMART" id="SM00020">
    <property type="entry name" value="Tryp_SPc"/>
    <property type="match status" value="1"/>
</dbReference>
<evidence type="ECO:0000256" key="4">
    <source>
        <dbReference type="ARBA" id="ARBA00022825"/>
    </source>
</evidence>
<dbReference type="PANTHER" id="PTHR24271">
    <property type="entry name" value="KALLIKREIN-RELATED"/>
    <property type="match status" value="1"/>
</dbReference>
<keyword evidence="6" id="KW-1015">Disulfide bond</keyword>
<dbReference type="eggNOG" id="KOG3627">
    <property type="taxonomic scope" value="Eukaryota"/>
</dbReference>
<dbReference type="GO" id="GO:0004252">
    <property type="term" value="F:serine-type endopeptidase activity"/>
    <property type="evidence" value="ECO:0007669"/>
    <property type="project" value="InterPro"/>
</dbReference>